<dbReference type="PANTHER" id="PTHR46641">
    <property type="entry name" value="FMRFAMIDE RECEPTOR-RELATED"/>
    <property type="match status" value="1"/>
</dbReference>
<evidence type="ECO:0000256" key="3">
    <source>
        <dbReference type="ARBA" id="ARBA00022989"/>
    </source>
</evidence>
<feature type="transmembrane region" description="Helical" evidence="5">
    <location>
        <begin position="286"/>
        <end position="310"/>
    </location>
</feature>
<proteinExistence type="predicted"/>
<evidence type="ECO:0000313" key="8">
    <source>
        <dbReference type="Proteomes" id="UP000762676"/>
    </source>
</evidence>
<keyword evidence="4 5" id="KW-0472">Membrane</keyword>
<dbReference type="SUPFAM" id="SSF81321">
    <property type="entry name" value="Family A G protein-coupled receptor-like"/>
    <property type="match status" value="1"/>
</dbReference>
<organism evidence="7 8">
    <name type="scientific">Elysia marginata</name>
    <dbReference type="NCBI Taxonomy" id="1093978"/>
    <lineage>
        <taxon>Eukaryota</taxon>
        <taxon>Metazoa</taxon>
        <taxon>Spiralia</taxon>
        <taxon>Lophotrochozoa</taxon>
        <taxon>Mollusca</taxon>
        <taxon>Gastropoda</taxon>
        <taxon>Heterobranchia</taxon>
        <taxon>Euthyneura</taxon>
        <taxon>Panpulmonata</taxon>
        <taxon>Sacoglossa</taxon>
        <taxon>Placobranchoidea</taxon>
        <taxon>Plakobranchidae</taxon>
        <taxon>Elysia</taxon>
    </lineage>
</organism>
<reference evidence="7 8" key="1">
    <citation type="journal article" date="2021" name="Elife">
        <title>Chloroplast acquisition without the gene transfer in kleptoplastic sea slugs, Plakobranchus ocellatus.</title>
        <authorList>
            <person name="Maeda T."/>
            <person name="Takahashi S."/>
            <person name="Yoshida T."/>
            <person name="Shimamura S."/>
            <person name="Takaki Y."/>
            <person name="Nagai Y."/>
            <person name="Toyoda A."/>
            <person name="Suzuki Y."/>
            <person name="Arimoto A."/>
            <person name="Ishii H."/>
            <person name="Satoh N."/>
            <person name="Nishiyama T."/>
            <person name="Hasebe M."/>
            <person name="Maruyama T."/>
            <person name="Minagawa J."/>
            <person name="Obokata J."/>
            <person name="Shigenobu S."/>
        </authorList>
    </citation>
    <scope>NUCLEOTIDE SEQUENCE [LARGE SCALE GENOMIC DNA]</scope>
</reference>
<dbReference type="Gene3D" id="1.20.1070.10">
    <property type="entry name" value="Rhodopsin 7-helix transmembrane proteins"/>
    <property type="match status" value="1"/>
</dbReference>
<dbReference type="InterPro" id="IPR052954">
    <property type="entry name" value="GPCR-Ligand_Int"/>
</dbReference>
<comment type="subcellular location">
    <subcellularLocation>
        <location evidence="1">Membrane</location>
    </subcellularLocation>
</comment>
<dbReference type="PANTHER" id="PTHR46641:SF18">
    <property type="entry name" value="G-PROTEIN COUPLED RECEPTORS FAMILY 1 PROFILE DOMAIN-CONTAINING PROTEIN"/>
    <property type="match status" value="1"/>
</dbReference>
<evidence type="ECO:0000256" key="4">
    <source>
        <dbReference type="ARBA" id="ARBA00023136"/>
    </source>
</evidence>
<keyword evidence="3 5" id="KW-1133">Transmembrane helix</keyword>
<feature type="transmembrane region" description="Helical" evidence="5">
    <location>
        <begin position="119"/>
        <end position="143"/>
    </location>
</feature>
<name>A0AAV4JNT9_9GAST</name>
<dbReference type="EMBL" id="BMAT01007026">
    <property type="protein sequence ID" value="GFS24364.1"/>
    <property type="molecule type" value="Genomic_DNA"/>
</dbReference>
<evidence type="ECO:0000256" key="2">
    <source>
        <dbReference type="ARBA" id="ARBA00022692"/>
    </source>
</evidence>
<dbReference type="InterPro" id="IPR000276">
    <property type="entry name" value="GPCR_Rhodpsn"/>
</dbReference>
<evidence type="ECO:0000259" key="6">
    <source>
        <dbReference type="PROSITE" id="PS50262"/>
    </source>
</evidence>
<dbReference type="GO" id="GO:0004930">
    <property type="term" value="F:G protein-coupled receptor activity"/>
    <property type="evidence" value="ECO:0007669"/>
    <property type="project" value="InterPro"/>
</dbReference>
<feature type="transmembrane region" description="Helical" evidence="5">
    <location>
        <begin position="322"/>
        <end position="346"/>
    </location>
</feature>
<feature type="transmembrane region" description="Helical" evidence="5">
    <location>
        <begin position="214"/>
        <end position="235"/>
    </location>
</feature>
<comment type="caution">
    <text evidence="7">The sequence shown here is derived from an EMBL/GenBank/DDBJ whole genome shotgun (WGS) entry which is preliminary data.</text>
</comment>
<keyword evidence="2 5" id="KW-0812">Transmembrane</keyword>
<evidence type="ECO:0000256" key="5">
    <source>
        <dbReference type="SAM" id="Phobius"/>
    </source>
</evidence>
<dbReference type="GO" id="GO:0016020">
    <property type="term" value="C:membrane"/>
    <property type="evidence" value="ECO:0007669"/>
    <property type="project" value="UniProtKB-SubCell"/>
</dbReference>
<dbReference type="InterPro" id="IPR017452">
    <property type="entry name" value="GPCR_Rhodpsn_7TM"/>
</dbReference>
<feature type="transmembrane region" description="Helical" evidence="5">
    <location>
        <begin position="155"/>
        <end position="176"/>
    </location>
</feature>
<evidence type="ECO:0000313" key="7">
    <source>
        <dbReference type="EMBL" id="GFS24364.1"/>
    </source>
</evidence>
<sequence>MYPDNGSFNASCATETVQGAVSSDLINGELYWWVMSIILGLDILVAIIATGANIVTILIYYKLGYNDTTSISLTALAISDLGVAITTFICVLAFLLPLMPNSPFTYGMFYTSGSAPHTLFSRVSALITTYLSVERCVCVSIPLKVKSIFTPRRTVIAMVSIFVTLFGMYPLVILRFPVGWITFPHLNETVLGILPVTDYPTIVRYNIQANIVSVWIPFFTFPTMIVTTILLALALKKSKKWRDANKSMPLNLSTNKTAAKRDDGNDSSVSESTKATSKEARAVKMVIIITTVFILSIIPSCMHIVAQISFPDFRPGGRYSKLYVLTNMMFLIVDSVNCSANVIIYYNMSSRFRLAAQGLFRREAK</sequence>
<feature type="domain" description="G-protein coupled receptors family 1 profile" evidence="6">
    <location>
        <begin position="52"/>
        <end position="345"/>
    </location>
</feature>
<accession>A0AAV4JNT9</accession>
<dbReference type="AlphaFoldDB" id="A0AAV4JNT9"/>
<dbReference type="PROSITE" id="PS50262">
    <property type="entry name" value="G_PROTEIN_RECEP_F1_2"/>
    <property type="match status" value="1"/>
</dbReference>
<feature type="transmembrane region" description="Helical" evidence="5">
    <location>
        <begin position="30"/>
        <end position="61"/>
    </location>
</feature>
<keyword evidence="7" id="KW-0675">Receptor</keyword>
<dbReference type="Proteomes" id="UP000762676">
    <property type="component" value="Unassembled WGS sequence"/>
</dbReference>
<dbReference type="PRINTS" id="PR00237">
    <property type="entry name" value="GPCRRHODOPSN"/>
</dbReference>
<dbReference type="Pfam" id="PF00001">
    <property type="entry name" value="7tm_1"/>
    <property type="match status" value="1"/>
</dbReference>
<protein>
    <submittedName>
        <fullName evidence="7">Chemosensory receptor B</fullName>
    </submittedName>
</protein>
<feature type="transmembrane region" description="Helical" evidence="5">
    <location>
        <begin position="73"/>
        <end position="99"/>
    </location>
</feature>
<evidence type="ECO:0000256" key="1">
    <source>
        <dbReference type="ARBA" id="ARBA00004370"/>
    </source>
</evidence>
<gene>
    <name evidence="7" type="ORF">ElyMa_003413600</name>
</gene>
<keyword evidence="8" id="KW-1185">Reference proteome</keyword>